<proteinExistence type="predicted"/>
<name>A0A6G0HZV4_LARCR</name>
<dbReference type="FunFam" id="3.30.70.1820:FF:000004">
    <property type="entry name" value="Uncharacterized protein"/>
    <property type="match status" value="1"/>
</dbReference>
<dbReference type="AlphaFoldDB" id="A0A6G0HZV4"/>
<accession>A0A6G0HZV4</accession>
<feature type="region of interest" description="Disordered" evidence="2">
    <location>
        <begin position="1"/>
        <end position="20"/>
    </location>
</feature>
<reference evidence="3 4" key="1">
    <citation type="submission" date="2019-07" db="EMBL/GenBank/DDBJ databases">
        <title>Chromosome genome assembly for large yellow croaker.</title>
        <authorList>
            <person name="Xiao S."/>
        </authorList>
    </citation>
    <scope>NUCLEOTIDE SEQUENCE [LARGE SCALE GENOMIC DNA]</scope>
    <source>
        <strain evidence="3">JMULYC20181020</strain>
        <tissue evidence="3">Muscle</tissue>
    </source>
</reference>
<evidence type="ECO:0000313" key="4">
    <source>
        <dbReference type="Proteomes" id="UP000424527"/>
    </source>
</evidence>
<dbReference type="PANTHER" id="PTHR11505">
    <property type="entry name" value="L1 TRANSPOSABLE ELEMENT-RELATED"/>
    <property type="match status" value="1"/>
</dbReference>
<comment type="caution">
    <text evidence="3">The sequence shown here is derived from an EMBL/GenBank/DDBJ whole genome shotgun (WGS) entry which is preliminary data.</text>
</comment>
<sequence length="265" mass="30636">MERRTSKDADRDIATTEHGESELCGAKEEILLAIRSLKSEFSTRLDGILTAVEEIKKELVDCTEKIKEAETRLSTVEDEQTKLKEMVQTLDKRNKSLEDKVIDLETRSRLSNIRLVNLPEGAEVPDPCSFLEGWLPEALDLAPLRCPIVLERAHRVGPRRDAGDPPRTLIMKFQSYKQKMLVMKAAKEKKDVLYKNKRVRLYNDLATEVHRQRKKYDNVRQQLRSLGLRHGIMPPAKLVVTYREQTHTFNMPMEAQESNKKQDQI</sequence>
<gene>
    <name evidence="3" type="ORF">D5F01_LYC16159</name>
</gene>
<evidence type="ECO:0000256" key="1">
    <source>
        <dbReference type="SAM" id="Coils"/>
    </source>
</evidence>
<evidence type="ECO:0000256" key="2">
    <source>
        <dbReference type="SAM" id="MobiDB-lite"/>
    </source>
</evidence>
<organism evidence="3 4">
    <name type="scientific">Larimichthys crocea</name>
    <name type="common">Large yellow croaker</name>
    <name type="synonym">Pseudosciaena crocea</name>
    <dbReference type="NCBI Taxonomy" id="215358"/>
    <lineage>
        <taxon>Eukaryota</taxon>
        <taxon>Metazoa</taxon>
        <taxon>Chordata</taxon>
        <taxon>Craniata</taxon>
        <taxon>Vertebrata</taxon>
        <taxon>Euteleostomi</taxon>
        <taxon>Actinopterygii</taxon>
        <taxon>Neopterygii</taxon>
        <taxon>Teleostei</taxon>
        <taxon>Neoteleostei</taxon>
        <taxon>Acanthomorphata</taxon>
        <taxon>Eupercaria</taxon>
        <taxon>Sciaenidae</taxon>
        <taxon>Larimichthys</taxon>
    </lineage>
</organism>
<dbReference type="InterPro" id="IPR004244">
    <property type="entry name" value="Transposase_22"/>
</dbReference>
<dbReference type="Proteomes" id="UP000424527">
    <property type="component" value="Unassembled WGS sequence"/>
</dbReference>
<dbReference type="Gene3D" id="3.30.70.1820">
    <property type="entry name" value="L1 transposable element, RRM domain"/>
    <property type="match status" value="1"/>
</dbReference>
<keyword evidence="4" id="KW-1185">Reference proteome</keyword>
<keyword evidence="1" id="KW-0175">Coiled coil</keyword>
<feature type="coiled-coil region" evidence="1">
    <location>
        <begin position="52"/>
        <end position="107"/>
    </location>
</feature>
<protein>
    <submittedName>
        <fullName evidence="3">LINE-1 retrotransposable element ORF1 protein</fullName>
    </submittedName>
</protein>
<evidence type="ECO:0000313" key="3">
    <source>
        <dbReference type="EMBL" id="KAE8284725.1"/>
    </source>
</evidence>
<dbReference type="EMBL" id="REGW02000016">
    <property type="protein sequence ID" value="KAE8284725.1"/>
    <property type="molecule type" value="Genomic_DNA"/>
</dbReference>